<proteinExistence type="inferred from homology"/>
<evidence type="ECO:0000256" key="8">
    <source>
        <dbReference type="ARBA" id="ARBA00022840"/>
    </source>
</evidence>
<dbReference type="NCBIfam" id="TIGR01498">
    <property type="entry name" value="folK"/>
    <property type="match status" value="1"/>
</dbReference>
<sequence length="199" mass="22006">MVSQVQRRTGFHHDVVLALGANQTSNLGKPEEIVIFAIQNLSDRLGAPIRKSSLYQTPAFPVGAGPDFVNAAVAFQTDKAAADVLAICHEIEELAGRTREVRWGPRTLDIDLIAFGDQILPDLAVHQHWRDLPIEDQTTQTPAELIVPHPRVQDRAFVLIPMMDVAPHWRHPVLGLTTAEMLDARSLAEKAEIHRLDAA</sequence>
<feature type="domain" description="7,8-dihydro-6-hydroxymethylpterin-pyrophosphokinase" evidence="13">
    <location>
        <begin position="102"/>
        <end position="113"/>
    </location>
</feature>
<gene>
    <name evidence="14" type="ORF">FHS72_000274</name>
</gene>
<evidence type="ECO:0000256" key="2">
    <source>
        <dbReference type="ARBA" id="ARBA00005810"/>
    </source>
</evidence>
<comment type="similarity">
    <text evidence="2">Belongs to the HPPK family.</text>
</comment>
<dbReference type="GO" id="GO:0046654">
    <property type="term" value="P:tetrahydrofolate biosynthetic process"/>
    <property type="evidence" value="ECO:0007669"/>
    <property type="project" value="UniProtKB-UniPathway"/>
</dbReference>
<evidence type="ECO:0000256" key="1">
    <source>
        <dbReference type="ARBA" id="ARBA00005051"/>
    </source>
</evidence>
<dbReference type="PROSITE" id="PS00794">
    <property type="entry name" value="HPPK"/>
    <property type="match status" value="1"/>
</dbReference>
<dbReference type="RefSeq" id="WP_183524392.1">
    <property type="nucleotide sequence ID" value="NZ_JACIJM010000001.1"/>
</dbReference>
<dbReference type="PANTHER" id="PTHR43071:SF1">
    <property type="entry name" value="2-AMINO-4-HYDROXY-6-HYDROXYMETHYLDIHYDROPTERIDINE PYROPHOSPHOKINASE"/>
    <property type="match status" value="1"/>
</dbReference>
<evidence type="ECO:0000256" key="4">
    <source>
        <dbReference type="ARBA" id="ARBA00016218"/>
    </source>
</evidence>
<dbReference type="Gene3D" id="3.30.70.560">
    <property type="entry name" value="7,8-Dihydro-6-hydroxymethylpterin-pyrophosphokinase HPPK"/>
    <property type="match status" value="1"/>
</dbReference>
<evidence type="ECO:0000256" key="9">
    <source>
        <dbReference type="ARBA" id="ARBA00022909"/>
    </source>
</evidence>
<dbReference type="InterPro" id="IPR000550">
    <property type="entry name" value="Hppk"/>
</dbReference>
<dbReference type="GO" id="GO:0046656">
    <property type="term" value="P:folic acid biosynthetic process"/>
    <property type="evidence" value="ECO:0007669"/>
    <property type="project" value="UniProtKB-KW"/>
</dbReference>
<dbReference type="Proteomes" id="UP000535415">
    <property type="component" value="Unassembled WGS sequence"/>
</dbReference>
<dbReference type="SUPFAM" id="SSF55083">
    <property type="entry name" value="6-hydroxymethyl-7,8-dihydropterin pyrophosphokinase, HPPK"/>
    <property type="match status" value="1"/>
</dbReference>
<keyword evidence="9" id="KW-0289">Folate biosynthesis</keyword>
<name>A0A7W9EY20_9RHOB</name>
<dbReference type="EMBL" id="JACIJM010000001">
    <property type="protein sequence ID" value="MBB5720670.1"/>
    <property type="molecule type" value="Genomic_DNA"/>
</dbReference>
<dbReference type="GO" id="GO:0005524">
    <property type="term" value="F:ATP binding"/>
    <property type="evidence" value="ECO:0007669"/>
    <property type="project" value="UniProtKB-KW"/>
</dbReference>
<evidence type="ECO:0000259" key="13">
    <source>
        <dbReference type="PROSITE" id="PS00794"/>
    </source>
</evidence>
<keyword evidence="7 14" id="KW-0418">Kinase</keyword>
<dbReference type="GO" id="GO:0016301">
    <property type="term" value="F:kinase activity"/>
    <property type="evidence" value="ECO:0007669"/>
    <property type="project" value="UniProtKB-KW"/>
</dbReference>
<reference evidence="14 15" key="1">
    <citation type="submission" date="2020-08" db="EMBL/GenBank/DDBJ databases">
        <title>Genomic Encyclopedia of Type Strains, Phase IV (KMG-IV): sequencing the most valuable type-strain genomes for metagenomic binning, comparative biology and taxonomic classification.</title>
        <authorList>
            <person name="Goeker M."/>
        </authorList>
    </citation>
    <scope>NUCLEOTIDE SEQUENCE [LARGE SCALE GENOMIC DNA]</scope>
    <source>
        <strain evidence="14 15">DSM 101064</strain>
    </source>
</reference>
<evidence type="ECO:0000313" key="14">
    <source>
        <dbReference type="EMBL" id="MBB5720670.1"/>
    </source>
</evidence>
<protein>
    <recommendedName>
        <fullName evidence="4">2-amino-4-hydroxy-6-hydroxymethyldihydropteridine pyrophosphokinase</fullName>
        <ecNumber evidence="3">2.7.6.3</ecNumber>
    </recommendedName>
    <alternativeName>
        <fullName evidence="11">6-hydroxymethyl-7,8-dihydropterin pyrophosphokinase</fullName>
    </alternativeName>
    <alternativeName>
        <fullName evidence="12">7,8-dihydro-6-hydroxymethylpterin-pyrophosphokinase</fullName>
    </alternativeName>
</protein>
<organism evidence="14 15">
    <name type="scientific">Yoonia ponticola</name>
    <dbReference type="NCBI Taxonomy" id="1524255"/>
    <lineage>
        <taxon>Bacteria</taxon>
        <taxon>Pseudomonadati</taxon>
        <taxon>Pseudomonadota</taxon>
        <taxon>Alphaproteobacteria</taxon>
        <taxon>Rhodobacterales</taxon>
        <taxon>Paracoccaceae</taxon>
        <taxon>Yoonia</taxon>
    </lineage>
</organism>
<comment type="pathway">
    <text evidence="1">Cofactor biosynthesis; tetrahydrofolate biosynthesis; 2-amino-4-hydroxy-6-hydroxymethyl-7,8-dihydropteridine diphosphate from 7,8-dihydroneopterin triphosphate: step 4/4.</text>
</comment>
<dbReference type="UniPathway" id="UPA00077">
    <property type="reaction ID" value="UER00155"/>
</dbReference>
<comment type="caution">
    <text evidence="14">The sequence shown here is derived from an EMBL/GenBank/DDBJ whole genome shotgun (WGS) entry which is preliminary data.</text>
</comment>
<dbReference type="CDD" id="cd00483">
    <property type="entry name" value="HPPK"/>
    <property type="match status" value="1"/>
</dbReference>
<keyword evidence="5 14" id="KW-0808">Transferase</keyword>
<evidence type="ECO:0000256" key="10">
    <source>
        <dbReference type="ARBA" id="ARBA00029409"/>
    </source>
</evidence>
<dbReference type="EC" id="2.7.6.3" evidence="3"/>
<comment type="function">
    <text evidence="10">Catalyzes the transfer of pyrophosphate from adenosine triphosphate (ATP) to 6-hydroxymethyl-7,8-dihydropterin, an enzymatic step in folate biosynthesis pathway.</text>
</comment>
<evidence type="ECO:0000256" key="5">
    <source>
        <dbReference type="ARBA" id="ARBA00022679"/>
    </source>
</evidence>
<dbReference type="PANTHER" id="PTHR43071">
    <property type="entry name" value="2-AMINO-4-HYDROXY-6-HYDROXYMETHYLDIHYDROPTERIDINE PYROPHOSPHOKINASE"/>
    <property type="match status" value="1"/>
</dbReference>
<keyword evidence="15" id="KW-1185">Reference proteome</keyword>
<accession>A0A7W9EY20</accession>
<dbReference type="Pfam" id="PF01288">
    <property type="entry name" value="HPPK"/>
    <property type="match status" value="1"/>
</dbReference>
<evidence type="ECO:0000256" key="11">
    <source>
        <dbReference type="ARBA" id="ARBA00029766"/>
    </source>
</evidence>
<evidence type="ECO:0000256" key="6">
    <source>
        <dbReference type="ARBA" id="ARBA00022741"/>
    </source>
</evidence>
<evidence type="ECO:0000256" key="7">
    <source>
        <dbReference type="ARBA" id="ARBA00022777"/>
    </source>
</evidence>
<keyword evidence="8" id="KW-0067">ATP-binding</keyword>
<dbReference type="AlphaFoldDB" id="A0A7W9EY20"/>
<keyword evidence="6" id="KW-0547">Nucleotide-binding</keyword>
<evidence type="ECO:0000256" key="3">
    <source>
        <dbReference type="ARBA" id="ARBA00013253"/>
    </source>
</evidence>
<dbReference type="InterPro" id="IPR035907">
    <property type="entry name" value="Hppk_sf"/>
</dbReference>
<dbReference type="GO" id="GO:0003848">
    <property type="term" value="F:2-amino-4-hydroxy-6-hydroxymethyldihydropteridine diphosphokinase activity"/>
    <property type="evidence" value="ECO:0007669"/>
    <property type="project" value="UniProtKB-EC"/>
</dbReference>
<evidence type="ECO:0000313" key="15">
    <source>
        <dbReference type="Proteomes" id="UP000535415"/>
    </source>
</evidence>
<evidence type="ECO:0000256" key="12">
    <source>
        <dbReference type="ARBA" id="ARBA00033413"/>
    </source>
</evidence>